<comment type="caution">
    <text evidence="3">The sequence shown here is derived from an EMBL/GenBank/DDBJ whole genome shotgun (WGS) entry which is preliminary data.</text>
</comment>
<gene>
    <name evidence="3" type="ORF">WMY93_007091</name>
</gene>
<evidence type="ECO:0000313" key="3">
    <source>
        <dbReference type="EMBL" id="KAK7930696.1"/>
    </source>
</evidence>
<feature type="signal peptide" evidence="2">
    <location>
        <begin position="1"/>
        <end position="31"/>
    </location>
</feature>
<dbReference type="EMBL" id="JBBPFD010000004">
    <property type="protein sequence ID" value="KAK7930696.1"/>
    <property type="molecule type" value="Genomic_DNA"/>
</dbReference>
<evidence type="ECO:0000313" key="4">
    <source>
        <dbReference type="Proteomes" id="UP001460270"/>
    </source>
</evidence>
<proteinExistence type="predicted"/>
<organism evidence="3 4">
    <name type="scientific">Mugilogobius chulae</name>
    <name type="common">yellowstripe goby</name>
    <dbReference type="NCBI Taxonomy" id="88201"/>
    <lineage>
        <taxon>Eukaryota</taxon>
        <taxon>Metazoa</taxon>
        <taxon>Chordata</taxon>
        <taxon>Craniata</taxon>
        <taxon>Vertebrata</taxon>
        <taxon>Euteleostomi</taxon>
        <taxon>Actinopterygii</taxon>
        <taxon>Neopterygii</taxon>
        <taxon>Teleostei</taxon>
        <taxon>Neoteleostei</taxon>
        <taxon>Acanthomorphata</taxon>
        <taxon>Gobiaria</taxon>
        <taxon>Gobiiformes</taxon>
        <taxon>Gobioidei</taxon>
        <taxon>Gobiidae</taxon>
        <taxon>Gobionellinae</taxon>
        <taxon>Mugilogobius</taxon>
    </lineage>
</organism>
<sequence length="250" mass="27332">METWAGSCPGVRFSLGLWLLFAALSLRCAEADITCASCMSPIQLHVEELRLDTRFAESTEEPGMLRQIQVEFQDQEDATQFPNVAGIKEKSDYMSESPGKALRREKRSDFADLSWSGGADFSASEDRGALLDGQKQSRSDFRWNRDDGKGNTRKDEPKLSSSTFALTGDSAHNHAVVYWSGQNSSVMETEADGRLCLALCVEREGERGGKGKTGRMGSCLKRILRGRVTSSSLSCLAPAVVMNEVVGSSD</sequence>
<dbReference type="Proteomes" id="UP001460270">
    <property type="component" value="Unassembled WGS sequence"/>
</dbReference>
<evidence type="ECO:0000256" key="2">
    <source>
        <dbReference type="SAM" id="SignalP"/>
    </source>
</evidence>
<feature type="chain" id="PRO_5043340032" evidence="2">
    <location>
        <begin position="32"/>
        <end position="250"/>
    </location>
</feature>
<name>A0AAW0PPE3_9GOBI</name>
<keyword evidence="2" id="KW-0732">Signal</keyword>
<protein>
    <submittedName>
        <fullName evidence="3">Uncharacterized protein</fullName>
    </submittedName>
</protein>
<accession>A0AAW0PPE3</accession>
<evidence type="ECO:0000256" key="1">
    <source>
        <dbReference type="SAM" id="MobiDB-lite"/>
    </source>
</evidence>
<reference evidence="4" key="1">
    <citation type="submission" date="2024-04" db="EMBL/GenBank/DDBJ databases">
        <title>Salinicola lusitanus LLJ914,a marine bacterium isolated from the Okinawa Trough.</title>
        <authorList>
            <person name="Li J."/>
        </authorList>
    </citation>
    <scope>NUCLEOTIDE SEQUENCE [LARGE SCALE GENOMIC DNA]</scope>
</reference>
<feature type="region of interest" description="Disordered" evidence="1">
    <location>
        <begin position="86"/>
        <end position="105"/>
    </location>
</feature>
<keyword evidence="4" id="KW-1185">Reference proteome</keyword>
<feature type="compositionally biased region" description="Basic and acidic residues" evidence="1">
    <location>
        <begin position="126"/>
        <end position="158"/>
    </location>
</feature>
<feature type="region of interest" description="Disordered" evidence="1">
    <location>
        <begin position="126"/>
        <end position="165"/>
    </location>
</feature>
<dbReference type="AlphaFoldDB" id="A0AAW0PPE3"/>